<keyword evidence="2" id="KW-1185">Reference proteome</keyword>
<reference evidence="1 2" key="1">
    <citation type="submission" date="2023-03" db="EMBL/GenBank/DDBJ databases">
        <title>Speciation in Pyrococcus: adaptation to high temperature as a mechanism.</title>
        <authorList>
            <person name="Gu J."/>
        </authorList>
    </citation>
    <scope>NUCLEOTIDE SEQUENCE [LARGE SCALE GENOMIC DNA]</scope>
    <source>
        <strain evidence="1 2">LMOA34</strain>
    </source>
</reference>
<evidence type="ECO:0000313" key="2">
    <source>
        <dbReference type="Proteomes" id="UP001571980"/>
    </source>
</evidence>
<protein>
    <submittedName>
        <fullName evidence="1">Uncharacterized protein</fullName>
    </submittedName>
</protein>
<accession>A0ABV4T680</accession>
<dbReference type="EMBL" id="JARRIG010000007">
    <property type="protein sequence ID" value="MFA4805230.1"/>
    <property type="molecule type" value="Genomic_DNA"/>
</dbReference>
<dbReference type="Proteomes" id="UP001571980">
    <property type="component" value="Unassembled WGS sequence"/>
</dbReference>
<comment type="caution">
    <text evidence="1">The sequence shown here is derived from an EMBL/GenBank/DDBJ whole genome shotgun (WGS) entry which is preliminary data.</text>
</comment>
<gene>
    <name evidence="1" type="ORF">P8X34_10880</name>
</gene>
<evidence type="ECO:0000313" key="1">
    <source>
        <dbReference type="EMBL" id="MFA4805230.1"/>
    </source>
</evidence>
<name>A0ABV4T680_9EURY</name>
<organism evidence="1 2">
    <name type="scientific">Pyrococcus kukulkanii</name>
    <dbReference type="NCBI Taxonomy" id="1609559"/>
    <lineage>
        <taxon>Archaea</taxon>
        <taxon>Methanobacteriati</taxon>
        <taxon>Methanobacteriota</taxon>
        <taxon>Thermococci</taxon>
        <taxon>Thermococcales</taxon>
        <taxon>Thermococcaceae</taxon>
        <taxon>Pyrococcus</taxon>
    </lineage>
</organism>
<dbReference type="RefSeq" id="WP_372824686.1">
    <property type="nucleotide sequence ID" value="NZ_JARRIG010000007.1"/>
</dbReference>
<sequence length="393" mass="44418">MMIGDADAAYTIALEPPPKVYVDVVTDLLYDVNSKANDSKIKDAIDNILKSIALTKSFRKIPPTVDRRKVLQLLEEFGEALSRHIVSFRARSPEEVTSKRVSTKTFTADILYVENFFRNTHDVIVPFTGGMFKDRLLLDMGRRAAEEIHRAKVYSIGVYRIRLSPKQALALGTGVIEDKTYGFSREGVVRKYYDFAGRVHSVLFPTYREFVKALRKKAIGTVYEKFFDDPLGLSEKELYDILYKMYIIARDVSIEFSDNAVVIEEHSEYDEHEVEYVTKVFKDSLGNTVVMTAPSPISHVCDAYPDEKVYGGVVVNEVSMVPDSAIRVKRALGLGFNIAGDYIAWLKDDYPWRSFYLQVRDSVVIGLVNGSKAKLGKGLYEVAVPYGVTFVVF</sequence>
<proteinExistence type="predicted"/>